<protein>
    <submittedName>
        <fullName evidence="2">Uncharacterized protein</fullName>
    </submittedName>
</protein>
<comment type="caution">
    <text evidence="2">The sequence shown here is derived from an EMBL/GenBank/DDBJ whole genome shotgun (WGS) entry which is preliminary data.</text>
</comment>
<evidence type="ECO:0000256" key="1">
    <source>
        <dbReference type="SAM" id="MobiDB-lite"/>
    </source>
</evidence>
<gene>
    <name evidence="2" type="ORF">Goari_023392</name>
</gene>
<reference evidence="2 3" key="1">
    <citation type="journal article" date="2019" name="Genome Biol. Evol.">
        <title>Insights into the evolution of the New World diploid cottons (Gossypium, subgenus Houzingenia) based on genome sequencing.</title>
        <authorList>
            <person name="Grover C.E."/>
            <person name="Arick M.A. 2nd"/>
            <person name="Thrash A."/>
            <person name="Conover J.L."/>
            <person name="Sanders W.S."/>
            <person name="Peterson D.G."/>
            <person name="Frelichowski J.E."/>
            <person name="Scheffler J.A."/>
            <person name="Scheffler B.E."/>
            <person name="Wendel J.F."/>
        </authorList>
    </citation>
    <scope>NUCLEOTIDE SEQUENCE [LARGE SCALE GENOMIC DNA]</scope>
    <source>
        <strain evidence="2">185</strain>
        <tissue evidence="2">Leaf</tissue>
    </source>
</reference>
<accession>A0A7J8X2V1</accession>
<dbReference type="Proteomes" id="UP000593577">
    <property type="component" value="Unassembled WGS sequence"/>
</dbReference>
<keyword evidence="3" id="KW-1185">Reference proteome</keyword>
<evidence type="ECO:0000313" key="2">
    <source>
        <dbReference type="EMBL" id="MBA0681598.1"/>
    </source>
</evidence>
<sequence length="24" mass="2730">MQEEQGNEAIEAIQVLESTPSNRR</sequence>
<proteinExistence type="predicted"/>
<organism evidence="2 3">
    <name type="scientific">Gossypium aridum</name>
    <name type="common">American cotton</name>
    <name type="synonym">Erioxylum aridum</name>
    <dbReference type="NCBI Taxonomy" id="34290"/>
    <lineage>
        <taxon>Eukaryota</taxon>
        <taxon>Viridiplantae</taxon>
        <taxon>Streptophyta</taxon>
        <taxon>Embryophyta</taxon>
        <taxon>Tracheophyta</taxon>
        <taxon>Spermatophyta</taxon>
        <taxon>Magnoliopsida</taxon>
        <taxon>eudicotyledons</taxon>
        <taxon>Gunneridae</taxon>
        <taxon>Pentapetalae</taxon>
        <taxon>rosids</taxon>
        <taxon>malvids</taxon>
        <taxon>Malvales</taxon>
        <taxon>Malvaceae</taxon>
        <taxon>Malvoideae</taxon>
        <taxon>Gossypium</taxon>
    </lineage>
</organism>
<name>A0A7J8X2V1_GOSAI</name>
<evidence type="ECO:0000313" key="3">
    <source>
        <dbReference type="Proteomes" id="UP000593577"/>
    </source>
</evidence>
<dbReference type="AlphaFoldDB" id="A0A7J8X2V1"/>
<feature type="region of interest" description="Disordered" evidence="1">
    <location>
        <begin position="1"/>
        <end position="24"/>
    </location>
</feature>
<dbReference type="EMBL" id="JABFAA010000005">
    <property type="protein sequence ID" value="MBA0681598.1"/>
    <property type="molecule type" value="Genomic_DNA"/>
</dbReference>